<dbReference type="Proteomes" id="UP000298429">
    <property type="component" value="Unassembled WGS sequence"/>
</dbReference>
<gene>
    <name evidence="1" type="ORF">EHQ76_20385</name>
</gene>
<name>A0A5F2AX72_9LEPT</name>
<accession>A0A5F2AX72</accession>
<dbReference type="NCBIfam" id="NF047485">
    <property type="entry name" value="LA_2478_plus"/>
    <property type="match status" value="1"/>
</dbReference>
<proteinExistence type="predicted"/>
<organism evidence="1 2">
    <name type="scientific">Leptospira barantonii</name>
    <dbReference type="NCBI Taxonomy" id="2023184"/>
    <lineage>
        <taxon>Bacteria</taxon>
        <taxon>Pseudomonadati</taxon>
        <taxon>Spirochaetota</taxon>
        <taxon>Spirochaetia</taxon>
        <taxon>Leptospirales</taxon>
        <taxon>Leptospiraceae</taxon>
        <taxon>Leptospira</taxon>
    </lineage>
</organism>
<dbReference type="AlphaFoldDB" id="A0A5F2AX72"/>
<sequence>MKQKKLNLLFFTFGIFFFLNFIDCKKASAPQGIQDDVWREESSELVSSYCQKLATCAEKNSGELKDSSKTLIQERLNPANCAEKFRKSNAYLLANENPETIKKAVRGCFKTVAEETCEKIETGVLKLSEDCNQLQSIQAKRQ</sequence>
<dbReference type="OrthoDB" id="341700at2"/>
<protein>
    <submittedName>
        <fullName evidence="1">Uncharacterized protein</fullName>
    </submittedName>
</protein>
<evidence type="ECO:0000313" key="1">
    <source>
        <dbReference type="EMBL" id="TGL92162.1"/>
    </source>
</evidence>
<comment type="caution">
    <text evidence="1">The sequence shown here is derived from an EMBL/GenBank/DDBJ whole genome shotgun (WGS) entry which is preliminary data.</text>
</comment>
<dbReference type="RefSeq" id="WP_135672649.1">
    <property type="nucleotide sequence ID" value="NZ_RQGN01000108.1"/>
</dbReference>
<reference evidence="1 2" key="1">
    <citation type="journal article" date="2019" name="PLoS Negl. Trop. Dis.">
        <title>Revisiting the worldwide diversity of Leptospira species in the environment.</title>
        <authorList>
            <person name="Vincent A.T."/>
            <person name="Schiettekatte O."/>
            <person name="Bourhy P."/>
            <person name="Veyrier F.J."/>
            <person name="Picardeau M."/>
        </authorList>
    </citation>
    <scope>NUCLEOTIDE SEQUENCE [LARGE SCALE GENOMIC DNA]</scope>
    <source>
        <strain evidence="1 2">201702444</strain>
    </source>
</reference>
<dbReference type="EMBL" id="RQGN01000108">
    <property type="protein sequence ID" value="TGL92162.1"/>
    <property type="molecule type" value="Genomic_DNA"/>
</dbReference>
<evidence type="ECO:0000313" key="2">
    <source>
        <dbReference type="Proteomes" id="UP000298429"/>
    </source>
</evidence>